<protein>
    <recommendedName>
        <fullName evidence="3">Pyridoxamine 5'-phosphate oxidase</fullName>
    </recommendedName>
</protein>
<evidence type="ECO:0008006" key="3">
    <source>
        <dbReference type="Google" id="ProtNLM"/>
    </source>
</evidence>
<proteinExistence type="predicted"/>
<keyword evidence="2" id="KW-1185">Reference proteome</keyword>
<dbReference type="EMBL" id="MRYD01000174">
    <property type="protein sequence ID" value="OSZ57664.1"/>
    <property type="molecule type" value="Genomic_DNA"/>
</dbReference>
<sequence>MLAGITGSLASPQTLLLGRYDTAGRLCLVARTTPLCTADRREIAGRISAGGPDHPWHGRRFSVGWGTRGELEFHPVRPELVVEFIADTAVEAGRRHPVRYLRLREDLTPGQASPFAG</sequence>
<dbReference type="InterPro" id="IPR012340">
    <property type="entry name" value="NA-bd_OB-fold"/>
</dbReference>
<comment type="caution">
    <text evidence="1">The sequence shown here is derived from an EMBL/GenBank/DDBJ whole genome shotgun (WGS) entry which is preliminary data.</text>
</comment>
<dbReference type="Gene3D" id="2.40.50.140">
    <property type="entry name" value="Nucleic acid-binding proteins"/>
    <property type="match status" value="1"/>
</dbReference>
<gene>
    <name evidence="1" type="ORF">OQI_26050</name>
</gene>
<evidence type="ECO:0000313" key="2">
    <source>
        <dbReference type="Proteomes" id="UP000194266"/>
    </source>
</evidence>
<dbReference type="RefSeq" id="WP_086171730.1">
    <property type="nucleotide sequence ID" value="NZ_MRYD01000174.1"/>
</dbReference>
<reference evidence="1 2" key="1">
    <citation type="submission" date="2016-12" db="EMBL/GenBank/DDBJ databases">
        <title>Genome Mining:The Detection of Biosynthetic Gene Clusters to Aid in the Expression of Curamycin A produced by Streptomyces sp. strain CZA14.</title>
        <authorList>
            <person name="Durrell K.A."/>
            <person name="Kirby B.M."/>
            <person name="Khan W."/>
            <person name="Mthethwa T."/>
            <person name="Le Roes-Hill M."/>
        </authorList>
    </citation>
    <scope>NUCLEOTIDE SEQUENCE [LARGE SCALE GENOMIC DNA]</scope>
    <source>
        <strain evidence="1 2">CZA14</strain>
    </source>
</reference>
<dbReference type="Proteomes" id="UP000194266">
    <property type="component" value="Unassembled WGS sequence"/>
</dbReference>
<name>A0ABX3YFJ9_9ACTN</name>
<accession>A0ABX3YFJ9</accession>
<evidence type="ECO:0000313" key="1">
    <source>
        <dbReference type="EMBL" id="OSZ57664.1"/>
    </source>
</evidence>
<organism evidence="1 2">
    <name type="scientific">Streptomyces pharetrae CZA14</name>
    <dbReference type="NCBI Taxonomy" id="1144883"/>
    <lineage>
        <taxon>Bacteria</taxon>
        <taxon>Bacillati</taxon>
        <taxon>Actinomycetota</taxon>
        <taxon>Actinomycetes</taxon>
        <taxon>Kitasatosporales</taxon>
        <taxon>Streptomycetaceae</taxon>
        <taxon>Streptomyces</taxon>
    </lineage>
</organism>